<dbReference type="SUPFAM" id="SSF52058">
    <property type="entry name" value="L domain-like"/>
    <property type="match status" value="1"/>
</dbReference>
<dbReference type="Gene3D" id="3.80.10.10">
    <property type="entry name" value="Ribonuclease Inhibitor"/>
    <property type="match status" value="2"/>
</dbReference>
<proteinExistence type="predicted"/>
<organism evidence="1 2">
    <name type="scientific">Gossypium barbadense</name>
    <name type="common">Sea Island cotton</name>
    <name type="synonym">Hibiscus barbadensis</name>
    <dbReference type="NCBI Taxonomy" id="3634"/>
    <lineage>
        <taxon>Eukaryota</taxon>
        <taxon>Viridiplantae</taxon>
        <taxon>Streptophyta</taxon>
        <taxon>Embryophyta</taxon>
        <taxon>Tracheophyta</taxon>
        <taxon>Spermatophyta</taxon>
        <taxon>Magnoliopsida</taxon>
        <taxon>eudicotyledons</taxon>
        <taxon>Gunneridae</taxon>
        <taxon>Pentapetalae</taxon>
        <taxon>rosids</taxon>
        <taxon>malvids</taxon>
        <taxon>Malvales</taxon>
        <taxon>Malvaceae</taxon>
        <taxon>Malvoideae</taxon>
        <taxon>Gossypium</taxon>
    </lineage>
</organism>
<dbReference type="OrthoDB" id="969139at2759"/>
<evidence type="ECO:0000313" key="1">
    <source>
        <dbReference type="EMBL" id="PPS18613.1"/>
    </source>
</evidence>
<dbReference type="AlphaFoldDB" id="A0A2P5YSU2"/>
<accession>A0A2P5YSU2</accession>
<sequence>MEHFWNDDDDQVLVNLREINVVGCKNLRKIPSLVGTINLKILNCSGCESLVELPSLHHLASLQMFELEGCHNLKTFPVVPNHFLHVQLDKTEIEEVPESIEHLIRLRELLLRNSKVKKVSRNISKLESLRRMVLSNCPLVEFPEIPGCLRELDLSGTQIKEASLSLVSLSNLRDLKMSGSSIQKLECNMFGSKEIPASPSFRFLCFDTLAVDHCRSLKLLSELPPYIRYLESHGCTSLEKVSFADHYLYDLELEDDVSAFYMLFYNCFSLNQESIDNIEANAMLKFESQVKKQCWTREYNRLFCCFPGNKISENKFEHQSKSSSLVLKIAPNRCCGSRFLVFSICLVADLTPCHHHESLNFICKYQLTVAGGCGCEQFKSWWDSGTEDVIKWKFMGDHVFILFSKHMVTKDKDYEEASFEFYIENPNFSVGEEIE</sequence>
<evidence type="ECO:0000313" key="2">
    <source>
        <dbReference type="Proteomes" id="UP000239757"/>
    </source>
</evidence>
<dbReference type="PANTHER" id="PTHR47186:SF63">
    <property type="entry name" value="C-JID DOMAIN-CONTAINING PROTEIN"/>
    <property type="match status" value="1"/>
</dbReference>
<reference evidence="1 2" key="1">
    <citation type="submission" date="2015-01" db="EMBL/GenBank/DDBJ databases">
        <title>Genome of allotetraploid Gossypium barbadense reveals genomic plasticity and fiber elongation in cotton evolution.</title>
        <authorList>
            <person name="Chen X."/>
            <person name="Liu X."/>
            <person name="Zhao B."/>
            <person name="Zheng H."/>
            <person name="Hu Y."/>
            <person name="Lu G."/>
            <person name="Yang C."/>
            <person name="Chen J."/>
            <person name="Shan C."/>
            <person name="Zhang L."/>
            <person name="Zhou Y."/>
            <person name="Wang L."/>
            <person name="Guo W."/>
            <person name="Bai Y."/>
            <person name="Ruan J."/>
            <person name="Shangguan X."/>
            <person name="Mao Y."/>
            <person name="Jiang J."/>
            <person name="Zhu Y."/>
            <person name="Lei J."/>
            <person name="Kang H."/>
            <person name="Chen S."/>
            <person name="He X."/>
            <person name="Wang R."/>
            <person name="Wang Y."/>
            <person name="Chen J."/>
            <person name="Wang L."/>
            <person name="Yu S."/>
            <person name="Wang B."/>
            <person name="Wei J."/>
            <person name="Song S."/>
            <person name="Lu X."/>
            <person name="Gao Z."/>
            <person name="Gu W."/>
            <person name="Deng X."/>
            <person name="Ma D."/>
            <person name="Wang S."/>
            <person name="Liang W."/>
            <person name="Fang L."/>
            <person name="Cai C."/>
            <person name="Zhu X."/>
            <person name="Zhou B."/>
            <person name="Zhang Y."/>
            <person name="Chen Z."/>
            <person name="Xu S."/>
            <person name="Zhu R."/>
            <person name="Wang S."/>
            <person name="Zhang T."/>
            <person name="Zhao G."/>
        </authorList>
    </citation>
    <scope>NUCLEOTIDE SEQUENCE [LARGE SCALE GENOMIC DNA]</scope>
    <source>
        <strain evidence="2">cv. Xinhai21</strain>
        <tissue evidence="1">Leaf</tissue>
    </source>
</reference>
<dbReference type="InterPro" id="IPR032675">
    <property type="entry name" value="LRR_dom_sf"/>
</dbReference>
<dbReference type="PANTHER" id="PTHR47186">
    <property type="entry name" value="LEUCINE-RICH REPEAT-CONTAINING PROTEIN 57"/>
    <property type="match status" value="1"/>
</dbReference>
<protein>
    <submittedName>
        <fullName evidence="1">Uncharacterized protein</fullName>
    </submittedName>
</protein>
<dbReference type="EMBL" id="KZ662819">
    <property type="protein sequence ID" value="PPS18613.1"/>
    <property type="molecule type" value="Genomic_DNA"/>
</dbReference>
<name>A0A2P5YSU2_GOSBA</name>
<dbReference type="Proteomes" id="UP000239757">
    <property type="component" value="Unassembled WGS sequence"/>
</dbReference>
<gene>
    <name evidence="1" type="ORF">GOBAR_AA01915</name>
</gene>